<dbReference type="PANTHER" id="PTHR38686">
    <property type="entry name" value="APOLIPOPROTEIN N-ACYLTRANSFERASE"/>
    <property type="match status" value="1"/>
</dbReference>
<comment type="pathway">
    <text evidence="9">Protein modification; lipoprotein biosynthesis (N-acyl transfer).</text>
</comment>
<dbReference type="UniPathway" id="UPA00666"/>
<feature type="transmembrane region" description="Helical" evidence="9">
    <location>
        <begin position="69"/>
        <end position="89"/>
    </location>
</feature>
<dbReference type="NCBIfam" id="TIGR00546">
    <property type="entry name" value="lnt"/>
    <property type="match status" value="1"/>
</dbReference>
<dbReference type="GO" id="GO:0042158">
    <property type="term" value="P:lipoprotein biosynthetic process"/>
    <property type="evidence" value="ECO:0007669"/>
    <property type="project" value="UniProtKB-UniRule"/>
</dbReference>
<dbReference type="RefSeq" id="WP_169927281.1">
    <property type="nucleotide sequence ID" value="NZ_CP012333.1"/>
</dbReference>
<dbReference type="InterPro" id="IPR045378">
    <property type="entry name" value="LNT_N"/>
</dbReference>
<keyword evidence="4 9" id="KW-0808">Transferase</keyword>
<evidence type="ECO:0000256" key="4">
    <source>
        <dbReference type="ARBA" id="ARBA00022679"/>
    </source>
</evidence>
<protein>
    <recommendedName>
        <fullName evidence="9">Apolipoprotein N-acyltransferase</fullName>
        <shortName evidence="9">ALP N-acyltransferase</shortName>
        <ecNumber evidence="9">2.3.1.269</ecNumber>
    </recommendedName>
</protein>
<dbReference type="KEGG" id="llu:AKJ09_01257"/>
<evidence type="ECO:0000313" key="11">
    <source>
        <dbReference type="EMBL" id="AKU94593.1"/>
    </source>
</evidence>
<dbReference type="InterPro" id="IPR036526">
    <property type="entry name" value="C-N_Hydrolase_sf"/>
</dbReference>
<keyword evidence="7 9" id="KW-0472">Membrane</keyword>
<keyword evidence="6 9" id="KW-1133">Transmembrane helix</keyword>
<evidence type="ECO:0000256" key="5">
    <source>
        <dbReference type="ARBA" id="ARBA00022692"/>
    </source>
</evidence>
<dbReference type="InterPro" id="IPR003010">
    <property type="entry name" value="C-N_Hydrolase"/>
</dbReference>
<sequence>MIAASEPRHDGDARSRKPRWTSVLAAASGALFATAAPPFDFYLGIPLGLVGFAYALLPSDEARGHRRRGAFVGWLFGLFANLVALRFVPEVVVRFASLPSIAGWTALVLLSAAQAIPWAFAGLVIRIVRTRLPDVPSWLAFGTGVYVATFVPAVFPWTPAGGMTPWPAFVQTAELIGERGTTFLIAVVAGLCALAIQHGRERAFRTMALALGVATAIVVVMLGWGTLRMRQVAQLREGAPHADVALVQPGFDAYERWDASRAVTMLDRLTALTKSAESRGAELTVWPESSYPYTLPHATRHTPTGSRAILQYGVRGPVLTGVYMSGGAGLGYNSAVLATADGTVSKPYDKRHLLWFGETVPLADSFPWLRKVFARGTGLVPGTESVLFTTDAIRAAVLNCYEDTLPQAGREAMEVRPNLLVNVTNDAWFTGSGEGELHLRLAALRAIEARRDLVRAVNQGPTSFVDATGRVRARYSDALPATLQVSAALLESPVTLFTRFGDAPLVLLLTASLAFPLARSRRTNR</sequence>
<keyword evidence="3 9" id="KW-1003">Cell membrane</keyword>
<name>A0A0K1PM28_9BACT</name>
<feature type="transmembrane region" description="Helical" evidence="9">
    <location>
        <begin position="41"/>
        <end position="57"/>
    </location>
</feature>
<proteinExistence type="inferred from homology"/>
<keyword evidence="8 9" id="KW-0012">Acyltransferase</keyword>
<comment type="catalytic activity">
    <reaction evidence="9">
        <text>N-terminal S-1,2-diacyl-sn-glyceryl-L-cysteinyl-[lipoprotein] + a glycerophospholipid = N-acyl-S-1,2-diacyl-sn-glyceryl-L-cysteinyl-[lipoprotein] + a 2-acyl-sn-glycero-3-phospholipid + H(+)</text>
        <dbReference type="Rhea" id="RHEA:48228"/>
        <dbReference type="Rhea" id="RHEA-COMP:14681"/>
        <dbReference type="Rhea" id="RHEA-COMP:14684"/>
        <dbReference type="ChEBI" id="CHEBI:15378"/>
        <dbReference type="ChEBI" id="CHEBI:136912"/>
        <dbReference type="ChEBI" id="CHEBI:140656"/>
        <dbReference type="ChEBI" id="CHEBI:140657"/>
        <dbReference type="ChEBI" id="CHEBI:140660"/>
        <dbReference type="EC" id="2.3.1.269"/>
    </reaction>
</comment>
<reference evidence="11 12" key="1">
    <citation type="submission" date="2015-08" db="EMBL/GenBank/DDBJ databases">
        <authorList>
            <person name="Babu N.S."/>
            <person name="Beckwith C.J."/>
            <person name="Beseler K.G."/>
            <person name="Brison A."/>
            <person name="Carone J.V."/>
            <person name="Caskin T.P."/>
            <person name="Diamond M."/>
            <person name="Durham M.E."/>
            <person name="Foxe J.M."/>
            <person name="Go M."/>
            <person name="Henderson B.A."/>
            <person name="Jones I.B."/>
            <person name="McGettigan J.A."/>
            <person name="Micheletti S.J."/>
            <person name="Nasrallah M.E."/>
            <person name="Ortiz D."/>
            <person name="Piller C.R."/>
            <person name="Privatt S.R."/>
            <person name="Schneider S.L."/>
            <person name="Sharp S."/>
            <person name="Smith T.C."/>
            <person name="Stanton J.D."/>
            <person name="Ullery H.E."/>
            <person name="Wilson R.J."/>
            <person name="Serrano M.G."/>
            <person name="Buck G."/>
            <person name="Lee V."/>
            <person name="Wang Y."/>
            <person name="Carvalho R."/>
            <person name="Voegtly L."/>
            <person name="Shi R."/>
            <person name="Duckworth R."/>
            <person name="Johnson A."/>
            <person name="Loviza R."/>
            <person name="Walstead R."/>
            <person name="Shah Z."/>
            <person name="Kiflezghi M."/>
            <person name="Wade K."/>
            <person name="Ball S.L."/>
            <person name="Bradley K.W."/>
            <person name="Asai D.J."/>
            <person name="Bowman C.A."/>
            <person name="Russell D.A."/>
            <person name="Pope W.H."/>
            <person name="Jacobs-Sera D."/>
            <person name="Hendrix R.W."/>
            <person name="Hatfull G.F."/>
        </authorList>
    </citation>
    <scope>NUCLEOTIDE SEQUENCE [LARGE SCALE GENOMIC DNA]</scope>
    <source>
        <strain evidence="11 12">DSM 27648</strain>
    </source>
</reference>
<keyword evidence="11" id="KW-0449">Lipoprotein</keyword>
<evidence type="ECO:0000256" key="6">
    <source>
        <dbReference type="ARBA" id="ARBA00022989"/>
    </source>
</evidence>
<dbReference type="SUPFAM" id="SSF56317">
    <property type="entry name" value="Carbon-nitrogen hydrolase"/>
    <property type="match status" value="1"/>
</dbReference>
<dbReference type="PROSITE" id="PS50263">
    <property type="entry name" value="CN_HYDROLASE"/>
    <property type="match status" value="1"/>
</dbReference>
<evidence type="ECO:0000259" key="10">
    <source>
        <dbReference type="PROSITE" id="PS50263"/>
    </source>
</evidence>
<dbReference type="AlphaFoldDB" id="A0A0K1PM28"/>
<accession>A0A0K1PM28</accession>
<feature type="transmembrane region" description="Helical" evidence="9">
    <location>
        <begin position="175"/>
        <end position="196"/>
    </location>
</feature>
<comment type="function">
    <text evidence="9">Catalyzes the phospholipid dependent N-acylation of the N-terminal cysteine of apolipoprotein, the last step in lipoprotein maturation.</text>
</comment>
<dbReference type="EMBL" id="CP012333">
    <property type="protein sequence ID" value="AKU94593.1"/>
    <property type="molecule type" value="Genomic_DNA"/>
</dbReference>
<evidence type="ECO:0000256" key="7">
    <source>
        <dbReference type="ARBA" id="ARBA00023136"/>
    </source>
</evidence>
<dbReference type="Gene3D" id="3.60.110.10">
    <property type="entry name" value="Carbon-nitrogen hydrolase"/>
    <property type="match status" value="1"/>
</dbReference>
<dbReference type="InterPro" id="IPR004563">
    <property type="entry name" value="Apolipo_AcylTrfase"/>
</dbReference>
<evidence type="ECO:0000256" key="2">
    <source>
        <dbReference type="ARBA" id="ARBA00010065"/>
    </source>
</evidence>
<dbReference type="Proteomes" id="UP000064967">
    <property type="component" value="Chromosome"/>
</dbReference>
<gene>
    <name evidence="9" type="primary">lnt</name>
    <name evidence="11" type="ORF">AKJ09_01257</name>
</gene>
<evidence type="ECO:0000313" key="12">
    <source>
        <dbReference type="Proteomes" id="UP000064967"/>
    </source>
</evidence>
<dbReference type="STRING" id="1391654.AKJ09_01257"/>
<evidence type="ECO:0000256" key="3">
    <source>
        <dbReference type="ARBA" id="ARBA00022475"/>
    </source>
</evidence>
<dbReference type="EC" id="2.3.1.269" evidence="9"/>
<comment type="subcellular location">
    <subcellularLocation>
        <location evidence="1 9">Cell membrane</location>
        <topology evidence="1 9">Multi-pass membrane protein</topology>
    </subcellularLocation>
</comment>
<feature type="transmembrane region" description="Helical" evidence="9">
    <location>
        <begin position="101"/>
        <end position="125"/>
    </location>
</feature>
<evidence type="ECO:0000256" key="8">
    <source>
        <dbReference type="ARBA" id="ARBA00023315"/>
    </source>
</evidence>
<keyword evidence="5 9" id="KW-0812">Transmembrane</keyword>
<dbReference type="Pfam" id="PF00795">
    <property type="entry name" value="CN_hydrolase"/>
    <property type="match status" value="1"/>
</dbReference>
<comment type="similarity">
    <text evidence="2 9">Belongs to the CN hydrolase family. Apolipoprotein N-acyltransferase subfamily.</text>
</comment>
<dbReference type="CDD" id="cd07571">
    <property type="entry name" value="ALP_N-acyl_transferase"/>
    <property type="match status" value="1"/>
</dbReference>
<dbReference type="HAMAP" id="MF_01148">
    <property type="entry name" value="Lnt"/>
    <property type="match status" value="1"/>
</dbReference>
<evidence type="ECO:0000256" key="9">
    <source>
        <dbReference type="HAMAP-Rule" id="MF_01148"/>
    </source>
</evidence>
<dbReference type="GO" id="GO:0005886">
    <property type="term" value="C:plasma membrane"/>
    <property type="evidence" value="ECO:0007669"/>
    <property type="project" value="UniProtKB-SubCell"/>
</dbReference>
<evidence type="ECO:0000256" key="1">
    <source>
        <dbReference type="ARBA" id="ARBA00004651"/>
    </source>
</evidence>
<feature type="transmembrane region" description="Helical" evidence="9">
    <location>
        <begin position="137"/>
        <end position="155"/>
    </location>
</feature>
<organism evidence="11 12">
    <name type="scientific">Labilithrix luteola</name>
    <dbReference type="NCBI Taxonomy" id="1391654"/>
    <lineage>
        <taxon>Bacteria</taxon>
        <taxon>Pseudomonadati</taxon>
        <taxon>Myxococcota</taxon>
        <taxon>Polyangia</taxon>
        <taxon>Polyangiales</taxon>
        <taxon>Labilitrichaceae</taxon>
        <taxon>Labilithrix</taxon>
    </lineage>
</organism>
<dbReference type="GO" id="GO:0016410">
    <property type="term" value="F:N-acyltransferase activity"/>
    <property type="evidence" value="ECO:0007669"/>
    <property type="project" value="UniProtKB-UniRule"/>
</dbReference>
<feature type="transmembrane region" description="Helical" evidence="9">
    <location>
        <begin position="208"/>
        <end position="227"/>
    </location>
</feature>
<dbReference type="Pfam" id="PF20154">
    <property type="entry name" value="LNT_N"/>
    <property type="match status" value="1"/>
</dbReference>
<dbReference type="PANTHER" id="PTHR38686:SF1">
    <property type="entry name" value="APOLIPOPROTEIN N-ACYLTRANSFERASE"/>
    <property type="match status" value="1"/>
</dbReference>
<keyword evidence="12" id="KW-1185">Reference proteome</keyword>
<feature type="transmembrane region" description="Helical" evidence="9">
    <location>
        <begin position="20"/>
        <end position="35"/>
    </location>
</feature>
<feature type="domain" description="CN hydrolase" evidence="10">
    <location>
        <begin position="247"/>
        <end position="496"/>
    </location>
</feature>